<dbReference type="KEGG" id="fri:FraEuI1c_3165"/>
<name>E3ITZ0_PSEI1</name>
<dbReference type="SUPFAM" id="SSF53335">
    <property type="entry name" value="S-adenosyl-L-methionine-dependent methyltransferases"/>
    <property type="match status" value="1"/>
</dbReference>
<dbReference type="OrthoDB" id="9777638at2"/>
<feature type="domain" description="Methyltransferase" evidence="4">
    <location>
        <begin position="56"/>
        <end position="151"/>
    </location>
</feature>
<dbReference type="RefSeq" id="WP_013424301.1">
    <property type="nucleotide sequence ID" value="NC_014666.1"/>
</dbReference>
<dbReference type="PANTHER" id="PTHR43464">
    <property type="entry name" value="METHYLTRANSFERASE"/>
    <property type="match status" value="1"/>
</dbReference>
<dbReference type="GO" id="GO:0032259">
    <property type="term" value="P:methylation"/>
    <property type="evidence" value="ECO:0007669"/>
    <property type="project" value="UniProtKB-KW"/>
</dbReference>
<dbReference type="HOGENOM" id="CLU_037990_2_5_11"/>
<dbReference type="InParanoid" id="E3ITZ0"/>
<keyword evidence="1 5" id="KW-0489">Methyltransferase</keyword>
<evidence type="ECO:0000256" key="1">
    <source>
        <dbReference type="ARBA" id="ARBA00022603"/>
    </source>
</evidence>
<evidence type="ECO:0000313" key="5">
    <source>
        <dbReference type="EMBL" id="ADP81183.1"/>
    </source>
</evidence>
<evidence type="ECO:0000256" key="3">
    <source>
        <dbReference type="ARBA" id="ARBA00022691"/>
    </source>
</evidence>
<dbReference type="Gene3D" id="3.40.50.150">
    <property type="entry name" value="Vaccinia Virus protein VP39"/>
    <property type="match status" value="1"/>
</dbReference>
<sequence>MDVPAHGDGGQAGGGQKALWSGVAGRGWVAAQELLDRMYQPFEDLLADSVAPGSRVLDVGCGAGATTLAAARRAGERGGCVGVDISEPMIEAARARAEREDVAARFLHGDAASHTFQPAAFDVVISRFGVMFFDDAVGAFSNLRGAARPGGRLRFVAWRGPAENPFLTAAEQAASPLLPGLASRDPDAPGPFALARHDHTRRVLTDSGWTGIDIQRLDVPCSLAEAELERYFTLVGPAGRALAELDGDLRAKVIDAVRTGFEPYLQDGRVRYTAACWAVTAVAPPAA</sequence>
<evidence type="ECO:0000313" key="6">
    <source>
        <dbReference type="Proteomes" id="UP000002484"/>
    </source>
</evidence>
<dbReference type="Proteomes" id="UP000002484">
    <property type="component" value="Chromosome"/>
</dbReference>
<dbReference type="eggNOG" id="COG2226">
    <property type="taxonomic scope" value="Bacteria"/>
</dbReference>
<keyword evidence="3" id="KW-0949">S-adenosyl-L-methionine</keyword>
<dbReference type="EMBL" id="CP002299">
    <property type="protein sequence ID" value="ADP81183.1"/>
    <property type="molecule type" value="Genomic_DNA"/>
</dbReference>
<dbReference type="InterPro" id="IPR041698">
    <property type="entry name" value="Methyltransf_25"/>
</dbReference>
<evidence type="ECO:0000256" key="2">
    <source>
        <dbReference type="ARBA" id="ARBA00022679"/>
    </source>
</evidence>
<gene>
    <name evidence="5" type="ordered locus">FraEuI1c_3165</name>
</gene>
<dbReference type="AlphaFoldDB" id="E3ITZ0"/>
<reference evidence="5 6" key="1">
    <citation type="submission" date="2010-10" db="EMBL/GenBank/DDBJ databases">
        <title>Complete sequence of Frankia sp. EuI1c.</title>
        <authorList>
            <consortium name="US DOE Joint Genome Institute"/>
            <person name="Lucas S."/>
            <person name="Copeland A."/>
            <person name="Lapidus A."/>
            <person name="Cheng J.-F."/>
            <person name="Bruce D."/>
            <person name="Goodwin L."/>
            <person name="Pitluck S."/>
            <person name="Chertkov O."/>
            <person name="Detter J.C."/>
            <person name="Han C."/>
            <person name="Tapia R."/>
            <person name="Land M."/>
            <person name="Hauser L."/>
            <person name="Jeffries C."/>
            <person name="Kyrpides N."/>
            <person name="Ivanova N."/>
            <person name="Mikhailova N."/>
            <person name="Beauchemin N."/>
            <person name="Sen A."/>
            <person name="Sur S.A."/>
            <person name="Gtari M."/>
            <person name="Wall L."/>
            <person name="Tisa L."/>
            <person name="Woyke T."/>
        </authorList>
    </citation>
    <scope>NUCLEOTIDE SEQUENCE [LARGE SCALE GENOMIC DNA]</scope>
    <source>
        <strain evidence="6">DSM 45817 / CECT 9037 / EuI1c</strain>
    </source>
</reference>
<dbReference type="InterPro" id="IPR029063">
    <property type="entry name" value="SAM-dependent_MTases_sf"/>
</dbReference>
<organism evidence="5 6">
    <name type="scientific">Pseudofrankia inefficax (strain DSM 45817 / CECT 9037 / DDB 130130 / EuI1c)</name>
    <name type="common">Frankia inefficax</name>
    <dbReference type="NCBI Taxonomy" id="298654"/>
    <lineage>
        <taxon>Bacteria</taxon>
        <taxon>Bacillati</taxon>
        <taxon>Actinomycetota</taxon>
        <taxon>Actinomycetes</taxon>
        <taxon>Frankiales</taxon>
        <taxon>Frankiaceae</taxon>
        <taxon>Pseudofrankia</taxon>
    </lineage>
</organism>
<dbReference type="STRING" id="298654.FraEuI1c_3165"/>
<dbReference type="Pfam" id="PF13649">
    <property type="entry name" value="Methyltransf_25"/>
    <property type="match status" value="1"/>
</dbReference>
<accession>E3ITZ0</accession>
<dbReference type="CDD" id="cd02440">
    <property type="entry name" value="AdoMet_MTases"/>
    <property type="match status" value="1"/>
</dbReference>
<protein>
    <submittedName>
        <fullName evidence="5">Methyltransferase type 11</fullName>
    </submittedName>
</protein>
<evidence type="ECO:0000259" key="4">
    <source>
        <dbReference type="Pfam" id="PF13649"/>
    </source>
</evidence>
<keyword evidence="2 5" id="KW-0808">Transferase</keyword>
<keyword evidence="6" id="KW-1185">Reference proteome</keyword>
<dbReference type="PANTHER" id="PTHR43464:SF19">
    <property type="entry name" value="UBIQUINONE BIOSYNTHESIS O-METHYLTRANSFERASE, MITOCHONDRIAL"/>
    <property type="match status" value="1"/>
</dbReference>
<dbReference type="GO" id="GO:0008168">
    <property type="term" value="F:methyltransferase activity"/>
    <property type="evidence" value="ECO:0007669"/>
    <property type="project" value="UniProtKB-KW"/>
</dbReference>
<proteinExistence type="predicted"/>